<dbReference type="RefSeq" id="WP_036754039.1">
    <property type="nucleotide sequence ID" value="NZ_JAGSGC010000004.1"/>
</dbReference>
<dbReference type="Proteomes" id="UP000027192">
    <property type="component" value="Unassembled WGS sequence"/>
</dbReference>
<dbReference type="AlphaFoldDB" id="A0A066RPH0"/>
<keyword evidence="2" id="KW-1185">Reference proteome</keyword>
<name>A0A066RPH0_9GAMM</name>
<dbReference type="EMBL" id="JMIB01000027">
    <property type="protein sequence ID" value="KDM91016.1"/>
    <property type="molecule type" value="Genomic_DNA"/>
</dbReference>
<proteinExistence type="predicted"/>
<evidence type="ECO:0000313" key="1">
    <source>
        <dbReference type="EMBL" id="KDM91016.1"/>
    </source>
</evidence>
<gene>
    <name evidence="1" type="ORF">EA58_14795</name>
</gene>
<comment type="caution">
    <text evidence="1">The sequence shown here is derived from an EMBL/GenBank/DDBJ whole genome shotgun (WGS) entry which is preliminary data.</text>
</comment>
<accession>A0A066RPH0</accession>
<reference evidence="1 2" key="1">
    <citation type="submission" date="2014-04" db="EMBL/GenBank/DDBJ databases">
        <title>Draft genome sequence of Photobacterium halotolerans S2753: a solonamide, ngercheumicin and holomycin producer.</title>
        <authorList>
            <person name="Machado H.R."/>
            <person name="Gram L."/>
        </authorList>
    </citation>
    <scope>NUCLEOTIDE SEQUENCE [LARGE SCALE GENOMIC DNA]</scope>
    <source>
        <strain evidence="1 2">S2753</strain>
    </source>
</reference>
<sequence>MFVKIRNRLIKKVEFDSSDIWIFEYQSKIFNTIEDLFEFMNDEAVCIGVLEILLRYLNRNQSGNEVVFSIENLKLSDGYDVQWGLDRVEKEMGIKIDYYGAVVVKEFLGFSKEAEENTIDEGESIRIPF</sequence>
<protein>
    <submittedName>
        <fullName evidence="1">Uncharacterized protein</fullName>
    </submittedName>
</protein>
<organism evidence="1 2">
    <name type="scientific">Photobacterium galatheae</name>
    <dbReference type="NCBI Taxonomy" id="1654360"/>
    <lineage>
        <taxon>Bacteria</taxon>
        <taxon>Pseudomonadati</taxon>
        <taxon>Pseudomonadota</taxon>
        <taxon>Gammaproteobacteria</taxon>
        <taxon>Vibrionales</taxon>
        <taxon>Vibrionaceae</taxon>
        <taxon>Photobacterium</taxon>
    </lineage>
</organism>
<evidence type="ECO:0000313" key="2">
    <source>
        <dbReference type="Proteomes" id="UP000027192"/>
    </source>
</evidence>